<protein>
    <submittedName>
        <fullName evidence="1">Uncharacterized protein</fullName>
    </submittedName>
</protein>
<reference evidence="1" key="1">
    <citation type="journal article" date="2014" name="Front. Microbiol.">
        <title>High frequency of phylogenetically diverse reductive dehalogenase-homologous genes in deep subseafloor sedimentary metagenomes.</title>
        <authorList>
            <person name="Kawai M."/>
            <person name="Futagami T."/>
            <person name="Toyoda A."/>
            <person name="Takaki Y."/>
            <person name="Nishi S."/>
            <person name="Hori S."/>
            <person name="Arai W."/>
            <person name="Tsubouchi T."/>
            <person name="Morono Y."/>
            <person name="Uchiyama I."/>
            <person name="Ito T."/>
            <person name="Fujiyama A."/>
            <person name="Inagaki F."/>
            <person name="Takami H."/>
        </authorList>
    </citation>
    <scope>NUCLEOTIDE SEQUENCE</scope>
    <source>
        <strain evidence="1">Expedition CK06-06</strain>
    </source>
</reference>
<comment type="caution">
    <text evidence="1">The sequence shown here is derived from an EMBL/GenBank/DDBJ whole genome shotgun (WGS) entry which is preliminary data.</text>
</comment>
<feature type="non-terminal residue" evidence="1">
    <location>
        <position position="1"/>
    </location>
</feature>
<proteinExistence type="predicted"/>
<sequence>QTTFQLAGGLHRAEQNPTDTTSLAEGFITITALAPDMTNHEKTRQLKLVFSS</sequence>
<name>X1PDJ7_9ZZZZ</name>
<gene>
    <name evidence="1" type="ORF">S06H3_64561</name>
</gene>
<organism evidence="1">
    <name type="scientific">marine sediment metagenome</name>
    <dbReference type="NCBI Taxonomy" id="412755"/>
    <lineage>
        <taxon>unclassified sequences</taxon>
        <taxon>metagenomes</taxon>
        <taxon>ecological metagenomes</taxon>
    </lineage>
</organism>
<dbReference type="EMBL" id="BARV01043164">
    <property type="protein sequence ID" value="GAI54397.1"/>
    <property type="molecule type" value="Genomic_DNA"/>
</dbReference>
<dbReference type="AlphaFoldDB" id="X1PDJ7"/>
<accession>X1PDJ7</accession>
<evidence type="ECO:0000313" key="1">
    <source>
        <dbReference type="EMBL" id="GAI54397.1"/>
    </source>
</evidence>